<proteinExistence type="predicted"/>
<dbReference type="SMART" id="SM00382">
    <property type="entry name" value="AAA"/>
    <property type="match status" value="1"/>
</dbReference>
<dbReference type="SUPFAM" id="SSF52540">
    <property type="entry name" value="P-loop containing nucleoside triphosphate hydrolases"/>
    <property type="match status" value="1"/>
</dbReference>
<protein>
    <recommendedName>
        <fullName evidence="3">ABC transporter domain-containing protein</fullName>
    </recommendedName>
</protein>
<name>A0A212JZL1_9FIRM</name>
<reference evidence="4" key="1">
    <citation type="submission" date="2016-04" db="EMBL/GenBank/DDBJ databases">
        <authorList>
            <person name="Evans L.H."/>
            <person name="Alamgir A."/>
            <person name="Owens N."/>
            <person name="Weber N.D."/>
            <person name="Virtaneva K."/>
            <person name="Barbian K."/>
            <person name="Babar A."/>
            <person name="Rosenke K."/>
        </authorList>
    </citation>
    <scope>NUCLEOTIDE SEQUENCE</scope>
    <source>
        <strain evidence="4">86</strain>
    </source>
</reference>
<dbReference type="InterPro" id="IPR003593">
    <property type="entry name" value="AAA+_ATPase"/>
</dbReference>
<dbReference type="InterPro" id="IPR050334">
    <property type="entry name" value="Molybdenum_import_ModC"/>
</dbReference>
<evidence type="ECO:0000259" key="3">
    <source>
        <dbReference type="PROSITE" id="PS50893"/>
    </source>
</evidence>
<accession>A0A212JZL1</accession>
<dbReference type="Pfam" id="PF00005">
    <property type="entry name" value="ABC_tran"/>
    <property type="match status" value="1"/>
</dbReference>
<dbReference type="PANTHER" id="PTHR43514:SF1">
    <property type="entry name" value="SULFATE_THIOSULFATE IMPORT ATP-BINDING PROTEIN CYSA"/>
    <property type="match status" value="1"/>
</dbReference>
<sequence length="348" mass="38225">MSLEVQIKKQLGKFKLDVSFETGEGLTGLLGASGCGKSMTLKCIAGLVTPDEGRIVLNGRVLFDSVKGINLSPQKRRVGYLFQHYALFPNMTVEQNIAAGVREKARREESVAALARAFYLEELGRKYPRQLSGGQQQRVALARILASEPEALLLDEPFSALDSYLKWQVELELRDRLAQFPGPVVFVTHAREEIYRLCSQVCVLSHGRSDPMQSVKDLFESPATLSSCLLSGCKNISQARAASEDKVEAADWGVTLETSRPAPEGLSHLGVRSHFIKPHPAAGDNTIPCRVERVVEDVFSTIVMLSTPGGAEGYSLLRMELSKEDWAGLNDPETLTVGIAPRDLMLLR</sequence>
<dbReference type="PROSITE" id="PS00211">
    <property type="entry name" value="ABC_TRANSPORTER_1"/>
    <property type="match status" value="1"/>
</dbReference>
<organism evidence="4">
    <name type="scientific">uncultured Eubacteriales bacterium</name>
    <dbReference type="NCBI Taxonomy" id="172733"/>
    <lineage>
        <taxon>Bacteria</taxon>
        <taxon>Bacillati</taxon>
        <taxon>Bacillota</taxon>
        <taxon>Clostridia</taxon>
        <taxon>Eubacteriales</taxon>
        <taxon>environmental samples</taxon>
    </lineage>
</organism>
<dbReference type="InterPro" id="IPR027417">
    <property type="entry name" value="P-loop_NTPase"/>
</dbReference>
<dbReference type="GO" id="GO:0005524">
    <property type="term" value="F:ATP binding"/>
    <property type="evidence" value="ECO:0007669"/>
    <property type="project" value="UniProtKB-KW"/>
</dbReference>
<feature type="domain" description="ABC transporter" evidence="3">
    <location>
        <begin position="1"/>
        <end position="231"/>
    </location>
</feature>
<dbReference type="AlphaFoldDB" id="A0A212JZL1"/>
<gene>
    <name evidence="4" type="ORF">KL86CLO1_11963</name>
</gene>
<dbReference type="InterPro" id="IPR017871">
    <property type="entry name" value="ABC_transporter-like_CS"/>
</dbReference>
<dbReference type="GO" id="GO:0016887">
    <property type="term" value="F:ATP hydrolysis activity"/>
    <property type="evidence" value="ECO:0007669"/>
    <property type="project" value="InterPro"/>
</dbReference>
<dbReference type="PROSITE" id="PS50893">
    <property type="entry name" value="ABC_TRANSPORTER_2"/>
    <property type="match status" value="1"/>
</dbReference>
<keyword evidence="2" id="KW-0067">ATP-binding</keyword>
<dbReference type="Gene3D" id="3.40.50.300">
    <property type="entry name" value="P-loop containing nucleotide triphosphate hydrolases"/>
    <property type="match status" value="1"/>
</dbReference>
<dbReference type="EMBL" id="FLUN01000001">
    <property type="protein sequence ID" value="SBW04901.1"/>
    <property type="molecule type" value="Genomic_DNA"/>
</dbReference>
<evidence type="ECO:0000313" key="4">
    <source>
        <dbReference type="EMBL" id="SBW04901.1"/>
    </source>
</evidence>
<evidence type="ECO:0000256" key="1">
    <source>
        <dbReference type="ARBA" id="ARBA00022741"/>
    </source>
</evidence>
<dbReference type="InterPro" id="IPR003439">
    <property type="entry name" value="ABC_transporter-like_ATP-bd"/>
</dbReference>
<keyword evidence="1" id="KW-0547">Nucleotide-binding</keyword>
<dbReference type="PANTHER" id="PTHR43514">
    <property type="entry name" value="ABC TRANSPORTER I FAMILY MEMBER 10"/>
    <property type="match status" value="1"/>
</dbReference>
<evidence type="ECO:0000256" key="2">
    <source>
        <dbReference type="ARBA" id="ARBA00022840"/>
    </source>
</evidence>